<gene>
    <name evidence="3" type="ORF">HNQ58_000360</name>
</gene>
<comment type="caution">
    <text evidence="3">The sequence shown here is derived from an EMBL/GenBank/DDBJ whole genome shotgun (WGS) entry which is preliminary data.</text>
</comment>
<dbReference type="RefSeq" id="WP_183947068.1">
    <property type="nucleotide sequence ID" value="NZ_JACHHX010000002.1"/>
</dbReference>
<keyword evidence="4" id="KW-1185">Reference proteome</keyword>
<protein>
    <recommendedName>
        <fullName evidence="2">DUF4124 domain-containing protein</fullName>
    </recommendedName>
</protein>
<evidence type="ECO:0000256" key="1">
    <source>
        <dbReference type="SAM" id="MobiDB-lite"/>
    </source>
</evidence>
<feature type="domain" description="DUF4124" evidence="2">
    <location>
        <begin position="48"/>
        <end position="83"/>
    </location>
</feature>
<proteinExistence type="predicted"/>
<sequence length="92" mass="10303">MRTWHAVILGLLLGGALAWWLDRVPREAAPAAAPADTPRATTGTRPPTLYRWRDDDGVLQVTDRPPQGRPYEIVDIPDDRNVVPLTPPRDRD</sequence>
<name>A0A7W7V786_9GAMM</name>
<dbReference type="Proteomes" id="UP000519004">
    <property type="component" value="Unassembled WGS sequence"/>
</dbReference>
<dbReference type="Pfam" id="PF13511">
    <property type="entry name" value="DUF4124"/>
    <property type="match status" value="1"/>
</dbReference>
<dbReference type="InterPro" id="IPR025392">
    <property type="entry name" value="DUF4124"/>
</dbReference>
<dbReference type="AlphaFoldDB" id="A0A7W7V786"/>
<evidence type="ECO:0000259" key="2">
    <source>
        <dbReference type="Pfam" id="PF13511"/>
    </source>
</evidence>
<dbReference type="EMBL" id="JACHHX010000002">
    <property type="protein sequence ID" value="MBB5014486.1"/>
    <property type="molecule type" value="Genomic_DNA"/>
</dbReference>
<feature type="compositionally biased region" description="Low complexity" evidence="1">
    <location>
        <begin position="28"/>
        <end position="48"/>
    </location>
</feature>
<feature type="region of interest" description="Disordered" evidence="1">
    <location>
        <begin position="28"/>
        <end position="92"/>
    </location>
</feature>
<evidence type="ECO:0000313" key="3">
    <source>
        <dbReference type="EMBL" id="MBB5014486.1"/>
    </source>
</evidence>
<reference evidence="3 4" key="1">
    <citation type="submission" date="2020-08" db="EMBL/GenBank/DDBJ databases">
        <title>Genomic Encyclopedia of Type Strains, Phase IV (KMG-IV): sequencing the most valuable type-strain genomes for metagenomic binning, comparative biology and taxonomic classification.</title>
        <authorList>
            <person name="Goeker M."/>
        </authorList>
    </citation>
    <scope>NUCLEOTIDE SEQUENCE [LARGE SCALE GENOMIC DNA]</scope>
    <source>
        <strain evidence="3 4">DSM 25897</strain>
    </source>
</reference>
<organism evidence="3 4">
    <name type="scientific">Rehaibacterium terrae</name>
    <dbReference type="NCBI Taxonomy" id="1341696"/>
    <lineage>
        <taxon>Bacteria</taxon>
        <taxon>Pseudomonadati</taxon>
        <taxon>Pseudomonadota</taxon>
        <taxon>Gammaproteobacteria</taxon>
        <taxon>Lysobacterales</taxon>
        <taxon>Lysobacteraceae</taxon>
        <taxon>Rehaibacterium</taxon>
    </lineage>
</organism>
<evidence type="ECO:0000313" key="4">
    <source>
        <dbReference type="Proteomes" id="UP000519004"/>
    </source>
</evidence>
<accession>A0A7W7V786</accession>